<protein>
    <submittedName>
        <fullName evidence="2">Uncharacterized protein</fullName>
    </submittedName>
</protein>
<dbReference type="AlphaFoldDB" id="A0A6N2UXK2"/>
<evidence type="ECO:0000256" key="1">
    <source>
        <dbReference type="SAM" id="MobiDB-lite"/>
    </source>
</evidence>
<evidence type="ECO:0000313" key="2">
    <source>
        <dbReference type="EMBL" id="VYT22450.1"/>
    </source>
</evidence>
<feature type="region of interest" description="Disordered" evidence="1">
    <location>
        <begin position="36"/>
        <end position="56"/>
    </location>
</feature>
<organism evidence="2">
    <name type="scientific">Akkermansia muciniphila</name>
    <dbReference type="NCBI Taxonomy" id="239935"/>
    <lineage>
        <taxon>Bacteria</taxon>
        <taxon>Pseudomonadati</taxon>
        <taxon>Verrucomicrobiota</taxon>
        <taxon>Verrucomicrobiia</taxon>
        <taxon>Verrucomicrobiales</taxon>
        <taxon>Akkermansiaceae</taxon>
        <taxon>Akkermansia</taxon>
    </lineage>
</organism>
<proteinExistence type="predicted"/>
<accession>A0A6N2UXK2</accession>
<sequence length="56" mass="6200">MLTMYSSMAVLPRKNESYPGGRSVISLPFTGFIQTGPRNKKTGLPRYIPQQAGLNE</sequence>
<reference evidence="2" key="1">
    <citation type="submission" date="2019-11" db="EMBL/GenBank/DDBJ databases">
        <authorList>
            <person name="Feng L."/>
        </authorList>
    </citation>
    <scope>NUCLEOTIDE SEQUENCE</scope>
    <source>
        <strain evidence="2">AMuciniphilaLFYP55</strain>
    </source>
</reference>
<gene>
    <name evidence="2" type="ORF">AMLFYP55_01164</name>
</gene>
<dbReference type="EMBL" id="CACRSS010000020">
    <property type="protein sequence ID" value="VYT22450.1"/>
    <property type="molecule type" value="Genomic_DNA"/>
</dbReference>
<name>A0A6N2UXK2_9BACT</name>